<evidence type="ECO:0000256" key="2">
    <source>
        <dbReference type="ARBA" id="ARBA00022692"/>
    </source>
</evidence>
<feature type="transmembrane region" description="Helical" evidence="5">
    <location>
        <begin position="396"/>
        <end position="417"/>
    </location>
</feature>
<feature type="transmembrane region" description="Helical" evidence="5">
    <location>
        <begin position="187"/>
        <end position="206"/>
    </location>
</feature>
<keyword evidence="3 5" id="KW-1133">Transmembrane helix</keyword>
<dbReference type="Pfam" id="PF04932">
    <property type="entry name" value="Wzy_C"/>
    <property type="match status" value="1"/>
</dbReference>
<dbReference type="GO" id="GO:0016020">
    <property type="term" value="C:membrane"/>
    <property type="evidence" value="ECO:0007669"/>
    <property type="project" value="UniProtKB-SubCell"/>
</dbReference>
<feature type="transmembrane region" description="Helical" evidence="5">
    <location>
        <begin position="226"/>
        <end position="249"/>
    </location>
</feature>
<dbReference type="InterPro" id="IPR051533">
    <property type="entry name" value="WaaL-like"/>
</dbReference>
<feature type="transmembrane region" description="Helical" evidence="5">
    <location>
        <begin position="300"/>
        <end position="320"/>
    </location>
</feature>
<evidence type="ECO:0000259" key="6">
    <source>
        <dbReference type="Pfam" id="PF04932"/>
    </source>
</evidence>
<keyword evidence="2 5" id="KW-0812">Transmembrane</keyword>
<sequence length="486" mass="56237">MNGEVSIMYKDIHKYLKQHYKVIGISAIISLIFTLISFKRIGIKNAAMLLVALFFLILDIYLICEDKRKSILMFLLLLPIFTTVRRLFYFDLLFMKITFETVYITILFLSSIKDILNTLKELYRSKNILSYKFIFLILAFLLFCINSSFYAANIFSSLREVYIGLVTPIMLMLCFITYFNKEDKYKVYYCLIVALNFSCLYGYFQLLSKGVTLSSIKKNRIFLTFGFHNVNIFAGILISIIPLLLEMILYKKNNKREKLFLYLSFLNYSLAILISFSRGAWLCYLMVLFISLISSKYKKIIFAMLIPALILAKPAFHYIINRGTTTSFLNNESAVARMQSIFTDLIIMKNYPFGIGGGNFSQVYKKFSFQGYLLMPEHIRFNSTAAHYPLEHAHNLLLQIGVEFGVIAAIVFVFIIINRLKFAKTNFKYNRGALNSVIIYSIFSLITGNEFNHKGVITGTLVIFIIFGIIELSHKKEHTKLKESKI</sequence>
<evidence type="ECO:0000256" key="3">
    <source>
        <dbReference type="ARBA" id="ARBA00022989"/>
    </source>
</evidence>
<feature type="transmembrane region" description="Helical" evidence="5">
    <location>
        <begin position="133"/>
        <end position="155"/>
    </location>
</feature>
<evidence type="ECO:0000256" key="1">
    <source>
        <dbReference type="ARBA" id="ARBA00004141"/>
    </source>
</evidence>
<keyword evidence="4 5" id="KW-0472">Membrane</keyword>
<feature type="transmembrane region" description="Helical" evidence="5">
    <location>
        <begin position="20"/>
        <end position="39"/>
    </location>
</feature>
<organism evidence="7 8">
    <name type="scientific">Clostridium cochlearium</name>
    <dbReference type="NCBI Taxonomy" id="1494"/>
    <lineage>
        <taxon>Bacteria</taxon>
        <taxon>Bacillati</taxon>
        <taxon>Bacillota</taxon>
        <taxon>Clostridia</taxon>
        <taxon>Eubacteriales</taxon>
        <taxon>Clostridiaceae</taxon>
        <taxon>Clostridium</taxon>
    </lineage>
</organism>
<evidence type="ECO:0000256" key="4">
    <source>
        <dbReference type="ARBA" id="ARBA00023136"/>
    </source>
</evidence>
<dbReference type="Proteomes" id="UP000250223">
    <property type="component" value="Unassembled WGS sequence"/>
</dbReference>
<dbReference type="EMBL" id="UAWC01000024">
    <property type="protein sequence ID" value="SQB35391.1"/>
    <property type="molecule type" value="Genomic_DNA"/>
</dbReference>
<feature type="transmembrane region" description="Helical" evidence="5">
    <location>
        <begin position="45"/>
        <end position="64"/>
    </location>
</feature>
<dbReference type="InterPro" id="IPR007016">
    <property type="entry name" value="O-antigen_ligase-rel_domated"/>
</dbReference>
<dbReference type="GO" id="GO:0016874">
    <property type="term" value="F:ligase activity"/>
    <property type="evidence" value="ECO:0007669"/>
    <property type="project" value="UniProtKB-KW"/>
</dbReference>
<keyword evidence="7" id="KW-0436">Ligase</keyword>
<proteinExistence type="predicted"/>
<name>A0A240ASF8_CLOCO</name>
<feature type="domain" description="O-antigen ligase-related" evidence="6">
    <location>
        <begin position="266"/>
        <end position="413"/>
    </location>
</feature>
<dbReference type="AlphaFoldDB" id="A0A240ASF8"/>
<feature type="transmembrane region" description="Helical" evidence="5">
    <location>
        <begin position="429"/>
        <end position="449"/>
    </location>
</feature>
<feature type="transmembrane region" description="Helical" evidence="5">
    <location>
        <begin position="161"/>
        <end position="180"/>
    </location>
</feature>
<reference evidence="7 8" key="1">
    <citation type="submission" date="2018-06" db="EMBL/GenBank/DDBJ databases">
        <authorList>
            <consortium name="Pathogen Informatics"/>
            <person name="Doyle S."/>
        </authorList>
    </citation>
    <scope>NUCLEOTIDE SEQUENCE [LARGE SCALE GENOMIC DNA]</scope>
    <source>
        <strain evidence="7 8">NCTC13028</strain>
    </source>
</reference>
<feature type="transmembrane region" description="Helical" evidence="5">
    <location>
        <begin position="341"/>
        <end position="360"/>
    </location>
</feature>
<evidence type="ECO:0000313" key="8">
    <source>
        <dbReference type="Proteomes" id="UP000250223"/>
    </source>
</evidence>
<feature type="transmembrane region" description="Helical" evidence="5">
    <location>
        <begin position="94"/>
        <end position="112"/>
    </location>
</feature>
<dbReference type="PANTHER" id="PTHR37422:SF17">
    <property type="entry name" value="O-ANTIGEN LIGASE"/>
    <property type="match status" value="1"/>
</dbReference>
<feature type="transmembrane region" description="Helical" evidence="5">
    <location>
        <begin position="270"/>
        <end position="294"/>
    </location>
</feature>
<evidence type="ECO:0000313" key="7">
    <source>
        <dbReference type="EMBL" id="SQB35391.1"/>
    </source>
</evidence>
<accession>A0A240ASF8</accession>
<dbReference type="PANTHER" id="PTHR37422">
    <property type="entry name" value="TEICHURONIC ACID BIOSYNTHESIS PROTEIN TUAE"/>
    <property type="match status" value="1"/>
</dbReference>
<gene>
    <name evidence="7" type="ORF">NCTC13028_01924</name>
</gene>
<feature type="transmembrane region" description="Helical" evidence="5">
    <location>
        <begin position="455"/>
        <end position="472"/>
    </location>
</feature>
<protein>
    <submittedName>
        <fullName evidence="7">Lipid A core-O-antigen ligase-like enyme</fullName>
    </submittedName>
</protein>
<feature type="transmembrane region" description="Helical" evidence="5">
    <location>
        <begin position="71"/>
        <end position="88"/>
    </location>
</feature>
<comment type="subcellular location">
    <subcellularLocation>
        <location evidence="1">Membrane</location>
        <topology evidence="1">Multi-pass membrane protein</topology>
    </subcellularLocation>
</comment>
<evidence type="ECO:0000256" key="5">
    <source>
        <dbReference type="SAM" id="Phobius"/>
    </source>
</evidence>